<keyword evidence="2" id="KW-1185">Reference proteome</keyword>
<comment type="caution">
    <text evidence="1">The sequence shown here is derived from an EMBL/GenBank/DDBJ whole genome shotgun (WGS) entry which is preliminary data.</text>
</comment>
<dbReference type="EMBL" id="JACYGY010000002">
    <property type="protein sequence ID" value="MBE9465718.1"/>
    <property type="molecule type" value="Genomic_DNA"/>
</dbReference>
<evidence type="ECO:0000313" key="2">
    <source>
        <dbReference type="Proteomes" id="UP000634134"/>
    </source>
</evidence>
<gene>
    <name evidence="1" type="ORF">IEE83_27900</name>
</gene>
<accession>A0ABR9WJN5</accession>
<protein>
    <submittedName>
        <fullName evidence="1">Uncharacterized protein</fullName>
    </submittedName>
</protein>
<dbReference type="Proteomes" id="UP000634134">
    <property type="component" value="Unassembled WGS sequence"/>
</dbReference>
<sequence length="57" mass="6572">MNVQNILVAVGDRLSAVGLQPLKFQFFHQFDSRLPKADSPFEQTQSLICYQKENILF</sequence>
<proteinExistence type="predicted"/>
<reference evidence="2" key="1">
    <citation type="submission" date="2023-07" db="EMBL/GenBank/DDBJ databases">
        <title>Dyadobacter sp. nov 'subterranea' isolated from contaminted grondwater.</title>
        <authorList>
            <person name="Szabo I."/>
            <person name="Al-Omari J."/>
            <person name="Szerdahelyi S.G."/>
            <person name="Rado J."/>
        </authorList>
    </citation>
    <scope>NUCLEOTIDE SEQUENCE [LARGE SCALE GENOMIC DNA]</scope>
    <source>
        <strain evidence="2">UP-52</strain>
    </source>
</reference>
<evidence type="ECO:0000313" key="1">
    <source>
        <dbReference type="EMBL" id="MBE9465718.1"/>
    </source>
</evidence>
<name>A0ABR9WJN5_9BACT</name>
<organism evidence="1 2">
    <name type="scientific">Dyadobacter subterraneus</name>
    <dbReference type="NCBI Taxonomy" id="2773304"/>
    <lineage>
        <taxon>Bacteria</taxon>
        <taxon>Pseudomonadati</taxon>
        <taxon>Bacteroidota</taxon>
        <taxon>Cytophagia</taxon>
        <taxon>Cytophagales</taxon>
        <taxon>Spirosomataceae</taxon>
        <taxon>Dyadobacter</taxon>
    </lineage>
</organism>